<proteinExistence type="predicted"/>
<name>A0A1G5NNI8_AFIMA</name>
<organism evidence="2 3">
    <name type="scientific">Afifella marina DSM 2698</name>
    <dbReference type="NCBI Taxonomy" id="1120955"/>
    <lineage>
        <taxon>Bacteria</taxon>
        <taxon>Pseudomonadati</taxon>
        <taxon>Pseudomonadota</taxon>
        <taxon>Alphaproteobacteria</taxon>
        <taxon>Hyphomicrobiales</taxon>
        <taxon>Afifellaceae</taxon>
        <taxon>Afifella</taxon>
    </lineage>
</organism>
<keyword evidence="1" id="KW-1133">Transmembrane helix</keyword>
<keyword evidence="1" id="KW-0472">Membrane</keyword>
<dbReference type="RefSeq" id="WP_092813060.1">
    <property type="nucleotide sequence ID" value="NZ_FMVW01000005.1"/>
</dbReference>
<protein>
    <submittedName>
        <fullName evidence="2">Uncharacterized protein</fullName>
    </submittedName>
</protein>
<evidence type="ECO:0000313" key="2">
    <source>
        <dbReference type="EMBL" id="SCZ38962.1"/>
    </source>
</evidence>
<dbReference type="OrthoDB" id="344736at2"/>
<dbReference type="AlphaFoldDB" id="A0A1G5NNI8"/>
<gene>
    <name evidence="2" type="ORF">SAMN03080610_02367</name>
</gene>
<dbReference type="STRING" id="1120955.SAMN03080610_02367"/>
<dbReference type="Proteomes" id="UP000199347">
    <property type="component" value="Unassembled WGS sequence"/>
</dbReference>
<reference evidence="2 3" key="1">
    <citation type="submission" date="2016-10" db="EMBL/GenBank/DDBJ databases">
        <authorList>
            <person name="de Groot N.N."/>
        </authorList>
    </citation>
    <scope>NUCLEOTIDE SEQUENCE [LARGE SCALE GENOMIC DNA]</scope>
    <source>
        <strain evidence="2 3">DSM 2698</strain>
    </source>
</reference>
<evidence type="ECO:0000313" key="3">
    <source>
        <dbReference type="Proteomes" id="UP000199347"/>
    </source>
</evidence>
<dbReference type="InterPro" id="IPR013879">
    <property type="entry name" value="DUF1761"/>
</dbReference>
<dbReference type="EMBL" id="FMVW01000005">
    <property type="protein sequence ID" value="SCZ38962.1"/>
    <property type="molecule type" value="Genomic_DNA"/>
</dbReference>
<sequence>MQFGSMNYWAIPLATVFGFLAHLLFLRMFSGFQGFVGDAKGSPAAGAPAVLRQILVFVLILMMAYVLAGAIGHLGPGQTTIGNGVISAAILWVGFVATTSGVNGVLAGQPARQIFMTIGRWLSVLVVEGFCLGVFGA</sequence>
<feature type="transmembrane region" description="Helical" evidence="1">
    <location>
        <begin position="84"/>
        <end position="106"/>
    </location>
</feature>
<feature type="transmembrane region" description="Helical" evidence="1">
    <location>
        <begin position="6"/>
        <end position="29"/>
    </location>
</feature>
<keyword evidence="3" id="KW-1185">Reference proteome</keyword>
<feature type="transmembrane region" description="Helical" evidence="1">
    <location>
        <begin position="118"/>
        <end position="136"/>
    </location>
</feature>
<feature type="transmembrane region" description="Helical" evidence="1">
    <location>
        <begin position="50"/>
        <end position="72"/>
    </location>
</feature>
<evidence type="ECO:0000256" key="1">
    <source>
        <dbReference type="SAM" id="Phobius"/>
    </source>
</evidence>
<accession>A0A1G5NNI8</accession>
<dbReference type="Pfam" id="PF08570">
    <property type="entry name" value="DUF1761"/>
    <property type="match status" value="1"/>
</dbReference>
<keyword evidence="1" id="KW-0812">Transmembrane</keyword>